<keyword evidence="3" id="KW-1185">Reference proteome</keyword>
<dbReference type="HOGENOM" id="CLU_2440664_0_0_1"/>
<evidence type="ECO:0000256" key="1">
    <source>
        <dbReference type="SAM" id="Phobius"/>
    </source>
</evidence>
<dbReference type="VEuPathDB" id="FungiDB:PV07_01776"/>
<name>A0A0D2CYS2_9EURO</name>
<dbReference type="RefSeq" id="XP_016255266.1">
    <property type="nucleotide sequence ID" value="XM_016388338.1"/>
</dbReference>
<protein>
    <recommendedName>
        <fullName evidence="4">Major facilitator superfamily (MFS) profile domain-containing protein</fullName>
    </recommendedName>
</protein>
<feature type="transmembrane region" description="Helical" evidence="1">
    <location>
        <begin position="12"/>
        <end position="39"/>
    </location>
</feature>
<keyword evidence="1" id="KW-1133">Transmembrane helix</keyword>
<dbReference type="EMBL" id="KN847040">
    <property type="protein sequence ID" value="KIW35050.1"/>
    <property type="molecule type" value="Genomic_DNA"/>
</dbReference>
<reference evidence="2 3" key="1">
    <citation type="submission" date="2015-01" db="EMBL/GenBank/DDBJ databases">
        <title>The Genome Sequence of Cladophialophora immunda CBS83496.</title>
        <authorList>
            <consortium name="The Broad Institute Genomics Platform"/>
            <person name="Cuomo C."/>
            <person name="de Hoog S."/>
            <person name="Gorbushina A."/>
            <person name="Stielow B."/>
            <person name="Teixiera M."/>
            <person name="Abouelleil A."/>
            <person name="Chapman S.B."/>
            <person name="Priest M."/>
            <person name="Young S.K."/>
            <person name="Wortman J."/>
            <person name="Nusbaum C."/>
            <person name="Birren B."/>
        </authorList>
    </citation>
    <scope>NUCLEOTIDE SEQUENCE [LARGE SCALE GENOMIC DNA]</scope>
    <source>
        <strain evidence="2 3">CBS 83496</strain>
    </source>
</reference>
<evidence type="ECO:0000313" key="3">
    <source>
        <dbReference type="Proteomes" id="UP000054466"/>
    </source>
</evidence>
<dbReference type="AlphaFoldDB" id="A0A0D2CYS2"/>
<keyword evidence="1" id="KW-0812">Transmembrane</keyword>
<dbReference type="OrthoDB" id="6612291at2759"/>
<sequence>MAFGTERHWSAWNFFICFMVSLGQIAFGYPASIIGVTLAQPSFLVYMGLLDVTQDPPVMTPGKATMLAEPHPAELTNKQGRIRRLVQCQG</sequence>
<gene>
    <name evidence="2" type="ORF">PV07_01776</name>
</gene>
<proteinExistence type="predicted"/>
<dbReference type="Proteomes" id="UP000054466">
    <property type="component" value="Unassembled WGS sequence"/>
</dbReference>
<dbReference type="GeneID" id="27340970"/>
<organism evidence="2 3">
    <name type="scientific">Cladophialophora immunda</name>
    <dbReference type="NCBI Taxonomy" id="569365"/>
    <lineage>
        <taxon>Eukaryota</taxon>
        <taxon>Fungi</taxon>
        <taxon>Dikarya</taxon>
        <taxon>Ascomycota</taxon>
        <taxon>Pezizomycotina</taxon>
        <taxon>Eurotiomycetes</taxon>
        <taxon>Chaetothyriomycetidae</taxon>
        <taxon>Chaetothyriales</taxon>
        <taxon>Herpotrichiellaceae</taxon>
        <taxon>Cladophialophora</taxon>
    </lineage>
</organism>
<evidence type="ECO:0008006" key="4">
    <source>
        <dbReference type="Google" id="ProtNLM"/>
    </source>
</evidence>
<accession>A0A0D2CYS2</accession>
<keyword evidence="1" id="KW-0472">Membrane</keyword>
<evidence type="ECO:0000313" key="2">
    <source>
        <dbReference type="EMBL" id="KIW35050.1"/>
    </source>
</evidence>